<evidence type="ECO:0000259" key="17">
    <source>
        <dbReference type="PROSITE" id="PS52014"/>
    </source>
</evidence>
<evidence type="ECO:0000256" key="14">
    <source>
        <dbReference type="SAM" id="MobiDB-lite"/>
    </source>
</evidence>
<dbReference type="InterPro" id="IPR040706">
    <property type="entry name" value="Zf-MYST"/>
</dbReference>
<dbReference type="Gene3D" id="3.40.630.30">
    <property type="match status" value="1"/>
</dbReference>
<dbReference type="PROSITE" id="PS51504">
    <property type="entry name" value="H15"/>
    <property type="match status" value="1"/>
</dbReference>
<dbReference type="Pfam" id="PF21524">
    <property type="entry name" value="SAMD1_WH"/>
    <property type="match status" value="1"/>
</dbReference>
<feature type="compositionally biased region" description="Pro residues" evidence="14">
    <location>
        <begin position="1879"/>
        <end position="1899"/>
    </location>
</feature>
<keyword evidence="6" id="KW-0479">Metal-binding</keyword>
<keyword evidence="9" id="KW-0862">Zinc</keyword>
<feature type="compositionally biased region" description="Low complexity" evidence="14">
    <location>
        <begin position="912"/>
        <end position="922"/>
    </location>
</feature>
<feature type="region of interest" description="Disordered" evidence="14">
    <location>
        <begin position="1543"/>
        <end position="1583"/>
    </location>
</feature>
<dbReference type="FunFam" id="3.40.630.30:FF:000001">
    <property type="entry name" value="Histone acetyltransferase"/>
    <property type="match status" value="1"/>
</dbReference>
<dbReference type="SUPFAM" id="SSF46785">
    <property type="entry name" value="Winged helix' DNA-binding domain"/>
    <property type="match status" value="1"/>
</dbReference>
<dbReference type="GO" id="GO:0070776">
    <property type="term" value="C:MOZ/MORF histone acetyltransferase complex"/>
    <property type="evidence" value="ECO:0007669"/>
    <property type="project" value="TreeGrafter"/>
</dbReference>
<evidence type="ECO:0000313" key="18">
    <source>
        <dbReference type="EMBL" id="JAC88851.1"/>
    </source>
</evidence>
<feature type="compositionally biased region" description="Low complexity" evidence="14">
    <location>
        <begin position="1435"/>
        <end position="1448"/>
    </location>
</feature>
<feature type="compositionally biased region" description="Basic residues" evidence="14">
    <location>
        <begin position="1497"/>
        <end position="1522"/>
    </location>
</feature>
<feature type="region of interest" description="Disordered" evidence="14">
    <location>
        <begin position="1781"/>
        <end position="1824"/>
    </location>
</feature>
<feature type="compositionally biased region" description="Polar residues" evidence="14">
    <location>
        <begin position="1808"/>
        <end position="1824"/>
    </location>
</feature>
<feature type="compositionally biased region" description="Basic and acidic residues" evidence="14">
    <location>
        <begin position="997"/>
        <end position="1017"/>
    </location>
</feature>
<feature type="compositionally biased region" description="Basic and acidic residues" evidence="14">
    <location>
        <begin position="1178"/>
        <end position="1187"/>
    </location>
</feature>
<dbReference type="InterPro" id="IPR005818">
    <property type="entry name" value="Histone_H1/H5_H15"/>
</dbReference>
<feature type="compositionally biased region" description="Polar residues" evidence="14">
    <location>
        <begin position="1332"/>
        <end position="1353"/>
    </location>
</feature>
<feature type="compositionally biased region" description="Basic residues" evidence="14">
    <location>
        <begin position="969"/>
        <end position="986"/>
    </location>
</feature>
<dbReference type="GO" id="GO:0003682">
    <property type="term" value="F:chromatin binding"/>
    <property type="evidence" value="ECO:0007669"/>
    <property type="project" value="TreeGrafter"/>
</dbReference>
<feature type="domain" description="H15" evidence="15">
    <location>
        <begin position="84"/>
        <end position="157"/>
    </location>
</feature>
<dbReference type="Gene3D" id="3.30.60.60">
    <property type="entry name" value="N-acetyl transferase-like"/>
    <property type="match status" value="1"/>
</dbReference>
<evidence type="ECO:0000256" key="7">
    <source>
        <dbReference type="ARBA" id="ARBA00022737"/>
    </source>
</evidence>
<proteinExistence type="evidence at transcript level"/>
<dbReference type="SUPFAM" id="SSF57903">
    <property type="entry name" value="FYVE/PHD zinc finger"/>
    <property type="match status" value="1"/>
</dbReference>
<dbReference type="GO" id="GO:0006334">
    <property type="term" value="P:nucleosome assembly"/>
    <property type="evidence" value="ECO:0007669"/>
    <property type="project" value="InterPro"/>
</dbReference>
<evidence type="ECO:0000256" key="3">
    <source>
        <dbReference type="ARBA" id="ARBA00013184"/>
    </source>
</evidence>
<dbReference type="InterPro" id="IPR016181">
    <property type="entry name" value="Acyl_CoA_acyltransferase"/>
</dbReference>
<feature type="compositionally biased region" description="Low complexity" evidence="14">
    <location>
        <begin position="264"/>
        <end position="289"/>
    </location>
</feature>
<dbReference type="EC" id="2.3.1.48" evidence="3"/>
<accession>A0A069DYC8</accession>
<keyword evidence="4" id="KW-0597">Phosphoprotein</keyword>
<feature type="compositionally biased region" description="Polar residues" evidence="14">
    <location>
        <begin position="710"/>
        <end position="722"/>
    </location>
</feature>
<feature type="compositionally biased region" description="Polar residues" evidence="14">
    <location>
        <begin position="1146"/>
        <end position="1159"/>
    </location>
</feature>
<dbReference type="PANTHER" id="PTHR10615:SF217">
    <property type="entry name" value="HISTONE ACETYLTRANSFERASE"/>
    <property type="match status" value="1"/>
</dbReference>
<feature type="compositionally biased region" description="Basic residues" evidence="14">
    <location>
        <begin position="745"/>
        <end position="755"/>
    </location>
</feature>
<dbReference type="Gene3D" id="3.30.40.10">
    <property type="entry name" value="Zinc/RING finger domain, C3HC4 (zinc finger)"/>
    <property type="match status" value="1"/>
</dbReference>
<dbReference type="InterPro" id="IPR050603">
    <property type="entry name" value="MYST_HAT"/>
</dbReference>
<evidence type="ECO:0000256" key="9">
    <source>
        <dbReference type="ARBA" id="ARBA00022833"/>
    </source>
</evidence>
<feature type="compositionally biased region" description="Basic and acidic residues" evidence="14">
    <location>
        <begin position="1160"/>
        <end position="1169"/>
    </location>
</feature>
<dbReference type="GO" id="GO:0040029">
    <property type="term" value="P:epigenetic regulation of gene expression"/>
    <property type="evidence" value="ECO:0007669"/>
    <property type="project" value="UniProtKB-ARBA"/>
</dbReference>
<evidence type="ECO:0000256" key="6">
    <source>
        <dbReference type="ARBA" id="ARBA00022723"/>
    </source>
</evidence>
<feature type="compositionally biased region" description="Polar residues" evidence="14">
    <location>
        <begin position="1368"/>
        <end position="1382"/>
    </location>
</feature>
<evidence type="ECO:0000256" key="8">
    <source>
        <dbReference type="ARBA" id="ARBA00022771"/>
    </source>
</evidence>
<dbReference type="GO" id="GO:0006357">
    <property type="term" value="P:regulation of transcription by RNA polymerase II"/>
    <property type="evidence" value="ECO:0007669"/>
    <property type="project" value="TreeGrafter"/>
</dbReference>
<evidence type="ECO:0000256" key="4">
    <source>
        <dbReference type="ARBA" id="ARBA00022553"/>
    </source>
</evidence>
<comment type="similarity">
    <text evidence="2">Belongs to the MYST (SAS/MOZ) family.</text>
</comment>
<evidence type="ECO:0000256" key="1">
    <source>
        <dbReference type="ARBA" id="ARBA00004123"/>
    </source>
</evidence>
<dbReference type="EMBL" id="GBGD01000038">
    <property type="protein sequence ID" value="JAC88851.1"/>
    <property type="molecule type" value="mRNA"/>
</dbReference>
<feature type="region of interest" description="Disordered" evidence="14">
    <location>
        <begin position="164"/>
        <end position="211"/>
    </location>
</feature>
<evidence type="ECO:0000256" key="11">
    <source>
        <dbReference type="ARBA" id="ARBA00022990"/>
    </source>
</evidence>
<dbReference type="PANTHER" id="PTHR10615">
    <property type="entry name" value="HISTONE ACETYLTRANSFERASE"/>
    <property type="match status" value="1"/>
</dbReference>
<feature type="compositionally biased region" description="Basic and acidic residues" evidence="14">
    <location>
        <begin position="756"/>
        <end position="776"/>
    </location>
</feature>
<feature type="region of interest" description="Disordered" evidence="14">
    <location>
        <begin position="1873"/>
        <end position="1899"/>
    </location>
</feature>
<dbReference type="Pfam" id="PF00538">
    <property type="entry name" value="Linker_histone"/>
    <property type="match status" value="1"/>
</dbReference>
<dbReference type="FunFam" id="3.30.60.60:FF:000001">
    <property type="entry name" value="Histone acetyltransferase"/>
    <property type="match status" value="1"/>
</dbReference>
<dbReference type="GO" id="GO:0003677">
    <property type="term" value="F:DNA binding"/>
    <property type="evidence" value="ECO:0007669"/>
    <property type="project" value="InterPro"/>
</dbReference>
<dbReference type="GO" id="GO:0003712">
    <property type="term" value="F:transcription coregulator activity"/>
    <property type="evidence" value="ECO:0007669"/>
    <property type="project" value="TreeGrafter"/>
</dbReference>
<keyword evidence="10" id="KW-0156">Chromatin regulator</keyword>
<feature type="compositionally biased region" description="Basic and acidic residues" evidence="14">
    <location>
        <begin position="1265"/>
        <end position="1285"/>
    </location>
</feature>
<evidence type="ECO:0000256" key="5">
    <source>
        <dbReference type="ARBA" id="ARBA00022679"/>
    </source>
</evidence>
<dbReference type="InterPro" id="IPR036388">
    <property type="entry name" value="WH-like_DNA-bd_sf"/>
</dbReference>
<evidence type="ECO:0000259" key="16">
    <source>
        <dbReference type="PROSITE" id="PS51726"/>
    </source>
</evidence>
<feature type="compositionally biased region" description="Basic and acidic residues" evidence="14">
    <location>
        <begin position="1031"/>
        <end position="1041"/>
    </location>
</feature>
<feature type="region of interest" description="Disordered" evidence="14">
    <location>
        <begin position="969"/>
        <end position="1192"/>
    </location>
</feature>
<dbReference type="PROSITE" id="PS51726">
    <property type="entry name" value="MYST_HAT"/>
    <property type="match status" value="1"/>
</dbReference>
<evidence type="ECO:0000256" key="10">
    <source>
        <dbReference type="ARBA" id="ARBA00022853"/>
    </source>
</evidence>
<dbReference type="SUPFAM" id="SSF55729">
    <property type="entry name" value="Acyl-CoA N-acyltransferases (Nat)"/>
    <property type="match status" value="1"/>
</dbReference>
<feature type="compositionally biased region" description="Polar residues" evidence="14">
    <location>
        <begin position="1101"/>
        <end position="1115"/>
    </location>
</feature>
<feature type="compositionally biased region" description="Low complexity" evidence="14">
    <location>
        <begin position="1246"/>
        <end position="1258"/>
    </location>
</feature>
<dbReference type="GO" id="GO:0010484">
    <property type="term" value="F:histone H3 acetyltransferase activity"/>
    <property type="evidence" value="ECO:0007669"/>
    <property type="project" value="TreeGrafter"/>
</dbReference>
<dbReference type="InterPro" id="IPR002717">
    <property type="entry name" value="HAT_MYST-type"/>
</dbReference>
<dbReference type="Gene3D" id="1.10.10.10">
    <property type="entry name" value="Winged helix-like DNA-binding domain superfamily/Winged helix DNA-binding domain"/>
    <property type="match status" value="2"/>
</dbReference>
<feature type="region of interest" description="Disordered" evidence="14">
    <location>
        <begin position="1618"/>
        <end position="1659"/>
    </location>
</feature>
<keyword evidence="7" id="KW-0677">Repeat</keyword>
<dbReference type="Pfam" id="PF01853">
    <property type="entry name" value="MOZ_SAS"/>
    <property type="match status" value="1"/>
</dbReference>
<dbReference type="Pfam" id="PF17772">
    <property type="entry name" value="zf-MYST"/>
    <property type="match status" value="1"/>
</dbReference>
<feature type="compositionally biased region" description="Polar residues" evidence="14">
    <location>
        <begin position="196"/>
        <end position="209"/>
    </location>
</feature>
<organism evidence="18">
    <name type="scientific">Panstrongylus megistus</name>
    <dbReference type="NCBI Taxonomy" id="65343"/>
    <lineage>
        <taxon>Eukaryota</taxon>
        <taxon>Metazoa</taxon>
        <taxon>Ecdysozoa</taxon>
        <taxon>Arthropoda</taxon>
        <taxon>Hexapoda</taxon>
        <taxon>Insecta</taxon>
        <taxon>Pterygota</taxon>
        <taxon>Neoptera</taxon>
        <taxon>Paraneoptera</taxon>
        <taxon>Hemiptera</taxon>
        <taxon>Heteroptera</taxon>
        <taxon>Panheteroptera</taxon>
        <taxon>Cimicomorpha</taxon>
        <taxon>Reduviidae</taxon>
        <taxon>Triatominae</taxon>
        <taxon>Panstrongylus</taxon>
    </lineage>
</organism>
<feature type="non-terminal residue" evidence="18">
    <location>
        <position position="1"/>
    </location>
</feature>
<feature type="compositionally biased region" description="Basic and acidic residues" evidence="14">
    <location>
        <begin position="1640"/>
        <end position="1655"/>
    </location>
</feature>
<sequence>ENPGSSQWQKWILDAIRKVRSQKQRPSVERICNAIRQHQNQTEAVITEQLERLVSEGYVLKVINKGKSSYKDPGGVQHRCLEVNKDTDLTKLVVKAVRELGDADGSSLKNIEKYIQQSNSLNLKPGVDLTSSLKLSLKRAVDRSLLVLDGKLYKFVGVDNVGDKTPKPTVPVKKGKVETPAPKTPATPKPKKAPANEQSPKPNRSTRSRSAPEEICVVKCGTCNRSFHLNCLDPHLDKRSKTVWRCTYCIEGVPYSTSPANRQATTTTATTPGTSVSSTATTPTTTPSPNKTKLKNLRVQQLRSIRKAARASIVRKKGKCRSVSVDSCSEDATINNLLTSELPPGVTQKDVEMFKDAREKALSMTKVNIEPEFEISQGINNINQQPRSPAQIEFGKYLIHTWYSSPFPQEYARLGKLFLCEFCLKYTKSRIVLERHLDKCNWRHPPGTEIYRNSDLSVFEVDGNSSKYYCQNLCLLAKLFLDHKTLYYDVEPFLFYVLTKNDEKGFHLVGYFSKEKHCQQKYNVSCIMTMPQYQKQGYGRFLIDFSYLLSKEEGQPGTPEKPLSDLGRVSYHAYWKSIIFEYLDSHRDRDFNIEELSKSTGVHPQDIAEMMQIMGMIQPWKRDADEGGCGLAVIVDWPLVDSYLERAKTKPRIKIDPEALRWTPLISNYVNPFKIQSEDEGDEADDENDANKIDVEDLDDDVDVKIRPKPSTSWDSIPSTSRDSVKLPPHKSDRSRRYRYSSGRRVGRPPKKSFPPKRENEEEHFTPMEKKGDTSRRAALSGDVQETSGNKNSIDDPLKDGLTERGRRLLKKRLNRGDDISMDPLLINTKQDEEPVERKRRRTGILNELAIHNTIIKPSRLKLPAASSTPTVNSSVSTNDASTDSLKEDSNVRRTNRSRRRVSTQNEQLPVTDTSRTDNTTTPKFNKKQIAAKERWAKRKQKEELLKQKLVPETRSNLRVKSIISKKKKKKWWSSSRKKSNKKVLRKANTNVQSMGEEPKTEVEKLPQSHVEKKVESESLSDPHFVNGTNEIKDGQDKNINDMDGSESIDFNGIDPKKRAWMKGAPKRDYFPKEKKKKKIQRKWGVKPRRGRSVRNKKKQTTSSSAMISKVPSTPNEDININIEKEKETGHIDGTTTIEESKPLDVSSSIPDSTSNLEADNNKDTEQNKNQETVATLEDAKPDDKEVPNINNEVVAVPAKTESQIKDVEKQLEEKEIEITKDKEVPTKERVQLPSEEVAPIPPTPTTTITTSTSIPSPQVALSSCDKEPTKENNKEPPVDSKETNLVKVDSPKTMSSTEEDSSKVLQPLQAEPPPPPPPSLSLPSSIPSISEEQNGTPIVPNNNDTNSNANRQQPPPSPKIAFEAKSECNSSSPKPVNSTVEAKQISPPKLLMESRSQPSPPKPVIEKIHSTSSPKHVVDKIQHQPSPPRQVIEKSTPQPLLLPQKPPSLERMHSQPLSPKPMVDRLQSHSLPHKPLVEKLQPQPMSPKYVPEKPPTPHHHHHHHHHLHPHSHPHPHPHPHHPLPTADGRTHTLSQKSMLDNRTLPPQMKPVMDARPSSVPIKTSVENKPNIMPPKSSMEGKPLSVTPKLTVEHKPLVPIHDPKKLQLPVEVDLTQGEDSMSPAKPVEESVVDAGPPPLVKERCSPHVPPMDKSKVSSVQRMYDQRTSSPVHHVKKEKKSSAPIVILDDDHKRREDVVQTEVKPPEVQMYAADASINPVHSMHGYGCELDVNQLGLAASQQSSGDMVEQRALQYSDCAQQGLALHHPHLAATTHMHVGYAAAAQQQRSSKQLSSSTSSSRSRSAPQHHLQSSSPHYHQSNFSPSYVSMLGQRGMPAAAAQQRLPSCSNNFYLQTSQQGTSPSSLVKLQQLTNGLDGIPMTPPPPPVDLTPPPSSHATPPPPNHYHKFYQANQRHQMTSTARPPPPHNMLAQYNSFNGYPRQQSPTVTSYIANSAGFINQATQLPMQMMQGQYAQDPQQNTMYTTYGYLNGSLMQPLNSTMRR</sequence>
<feature type="domain" description="MYST-type HAT" evidence="16">
    <location>
        <begin position="384"/>
        <end position="664"/>
    </location>
</feature>
<feature type="region of interest" description="Disordered" evidence="14">
    <location>
        <begin position="678"/>
        <end position="801"/>
    </location>
</feature>
<dbReference type="InterPro" id="IPR013083">
    <property type="entry name" value="Znf_RING/FYVE/PHD"/>
</dbReference>
<comment type="subcellular location">
    <subcellularLocation>
        <location evidence="1">Nucleus</location>
    </subcellularLocation>
</comment>
<feature type="compositionally biased region" description="Acidic residues" evidence="14">
    <location>
        <begin position="678"/>
        <end position="688"/>
    </location>
</feature>
<name>A0A069DYC8_9HEMI</name>
<dbReference type="InterPro" id="IPR011011">
    <property type="entry name" value="Znf_FYVE_PHD"/>
</dbReference>
<feature type="region of interest" description="Disordered" evidence="14">
    <location>
        <begin position="257"/>
        <end position="292"/>
    </location>
</feature>
<feature type="compositionally biased region" description="Basic residues" evidence="14">
    <location>
        <begin position="1074"/>
        <end position="1100"/>
    </location>
</feature>
<dbReference type="InterPro" id="IPR048589">
    <property type="entry name" value="SAMD1-like_WH"/>
</dbReference>
<reference evidence="18" key="1">
    <citation type="journal article" date="2015" name="J. Med. Entomol.">
        <title>A Deep Insight Into the Sialotranscriptome of the Chagas Disease Vector, Panstrongylus megistus (Hemiptera: Heteroptera).</title>
        <authorList>
            <person name="Ribeiro J.M."/>
            <person name="Schwarz A."/>
            <person name="Francischetti I.M."/>
        </authorList>
    </citation>
    <scope>NUCLEOTIDE SEQUENCE</scope>
    <source>
        <tissue evidence="18">Salivary glands</tissue>
    </source>
</reference>
<feature type="region of interest" description="Disordered" evidence="14">
    <location>
        <begin position="1219"/>
        <end position="1531"/>
    </location>
</feature>
<evidence type="ECO:0000259" key="15">
    <source>
        <dbReference type="PROSITE" id="PS51504"/>
    </source>
</evidence>
<feature type="region of interest" description="Disordered" evidence="14">
    <location>
        <begin position="862"/>
        <end position="924"/>
    </location>
</feature>
<feature type="compositionally biased region" description="Pro residues" evidence="14">
    <location>
        <begin position="1311"/>
        <end position="1321"/>
    </location>
</feature>
<dbReference type="GO" id="GO:0000786">
    <property type="term" value="C:nucleosome"/>
    <property type="evidence" value="ECO:0007669"/>
    <property type="project" value="InterPro"/>
</dbReference>
<evidence type="ECO:0000256" key="12">
    <source>
        <dbReference type="ARBA" id="ARBA00023242"/>
    </source>
</evidence>
<keyword evidence="8" id="KW-0863">Zinc-finger</keyword>
<protein>
    <recommendedName>
        <fullName evidence="3">histone acetyltransferase</fullName>
        <ecNumber evidence="3">2.3.1.48</ecNumber>
    </recommendedName>
</protein>
<evidence type="ECO:0000256" key="13">
    <source>
        <dbReference type="PIRSR" id="PIRSR602717-51"/>
    </source>
</evidence>
<keyword evidence="5 18" id="KW-0808">Transferase</keyword>
<feature type="compositionally biased region" description="Low complexity" evidence="14">
    <location>
        <begin position="864"/>
        <end position="879"/>
    </location>
</feature>
<keyword evidence="12" id="KW-0539">Nucleus</keyword>
<dbReference type="GO" id="GO:0008270">
    <property type="term" value="F:zinc ion binding"/>
    <property type="evidence" value="ECO:0007669"/>
    <property type="project" value="UniProtKB-KW"/>
</dbReference>
<dbReference type="InterPro" id="IPR036390">
    <property type="entry name" value="WH_DNA-bd_sf"/>
</dbReference>
<dbReference type="PROSITE" id="PS52014">
    <property type="entry name" value="SAMD1_WH"/>
    <property type="match status" value="1"/>
</dbReference>
<feature type="compositionally biased region" description="Low complexity" evidence="14">
    <location>
        <begin position="1781"/>
        <end position="1806"/>
    </location>
</feature>
<feature type="compositionally biased region" description="Low complexity" evidence="14">
    <location>
        <begin position="1322"/>
        <end position="1331"/>
    </location>
</feature>
<feature type="domain" description="SAMD1-like winged helix (WH)" evidence="17">
    <location>
        <begin position="1"/>
        <end position="76"/>
    </location>
</feature>
<dbReference type="GO" id="GO:0005634">
    <property type="term" value="C:nucleus"/>
    <property type="evidence" value="ECO:0007669"/>
    <property type="project" value="UniProtKB-SubCell"/>
</dbReference>
<feature type="compositionally biased region" description="Basic and acidic residues" evidence="14">
    <location>
        <begin position="1219"/>
        <end position="1231"/>
    </location>
</feature>
<feature type="active site" description="Proton donor/acceptor" evidence="13">
    <location>
        <position position="560"/>
    </location>
</feature>
<keyword evidence="11" id="KW-0007">Acetylation</keyword>
<evidence type="ECO:0000256" key="2">
    <source>
        <dbReference type="ARBA" id="ARBA00010107"/>
    </source>
</evidence>